<evidence type="ECO:0000313" key="3">
    <source>
        <dbReference type="EMBL" id="KAF2733086.1"/>
    </source>
</evidence>
<name>A0A9P4QY86_9PLEO</name>
<feature type="domain" description="HTH CENPB-type" evidence="2">
    <location>
        <begin position="1"/>
        <end position="75"/>
    </location>
</feature>
<dbReference type="OrthoDB" id="5420958at2759"/>
<dbReference type="GO" id="GO:0003677">
    <property type="term" value="F:DNA binding"/>
    <property type="evidence" value="ECO:0007669"/>
    <property type="project" value="UniProtKB-KW"/>
</dbReference>
<evidence type="ECO:0000256" key="1">
    <source>
        <dbReference type="ARBA" id="ARBA00023125"/>
    </source>
</evidence>
<feature type="non-terminal residue" evidence="3">
    <location>
        <position position="1"/>
    </location>
</feature>
<keyword evidence="1" id="KW-0238">DNA-binding</keyword>
<accession>A0A9P4QY86</accession>
<protein>
    <recommendedName>
        <fullName evidence="2">HTH CENPB-type domain-containing protein</fullName>
    </recommendedName>
</protein>
<evidence type="ECO:0000313" key="4">
    <source>
        <dbReference type="Proteomes" id="UP000799444"/>
    </source>
</evidence>
<dbReference type="InterPro" id="IPR006600">
    <property type="entry name" value="HTH_CenpB_DNA-bd_dom"/>
</dbReference>
<keyword evidence="4" id="KW-1185">Reference proteome</keyword>
<comment type="caution">
    <text evidence="3">The sequence shown here is derived from an EMBL/GenBank/DDBJ whole genome shotgun (WGS) entry which is preliminary data.</text>
</comment>
<feature type="non-terminal residue" evidence="3">
    <location>
        <position position="95"/>
    </location>
</feature>
<dbReference type="AlphaFoldDB" id="A0A9P4QY86"/>
<evidence type="ECO:0000259" key="2">
    <source>
        <dbReference type="PROSITE" id="PS51253"/>
    </source>
</evidence>
<proteinExistence type="predicted"/>
<gene>
    <name evidence="3" type="ORF">EJ04DRAFT_412331</name>
</gene>
<dbReference type="PROSITE" id="PS51253">
    <property type="entry name" value="HTH_CENPB"/>
    <property type="match status" value="1"/>
</dbReference>
<dbReference type="EMBL" id="ML996166">
    <property type="protein sequence ID" value="KAF2733086.1"/>
    <property type="molecule type" value="Genomic_DNA"/>
</dbReference>
<sequence length="95" mass="11401">EKAQSQQYLTPWEEEGLVKFLLQMSDLGHPLRVKFIPSLAYRLTIHRPQSERPPKPPHPNWSRSFRKRHPVIQSRMVKALDWNRHEKNIYAKVIH</sequence>
<dbReference type="Proteomes" id="UP000799444">
    <property type="component" value="Unassembled WGS sequence"/>
</dbReference>
<organism evidence="3 4">
    <name type="scientific">Polyplosphaeria fusca</name>
    <dbReference type="NCBI Taxonomy" id="682080"/>
    <lineage>
        <taxon>Eukaryota</taxon>
        <taxon>Fungi</taxon>
        <taxon>Dikarya</taxon>
        <taxon>Ascomycota</taxon>
        <taxon>Pezizomycotina</taxon>
        <taxon>Dothideomycetes</taxon>
        <taxon>Pleosporomycetidae</taxon>
        <taxon>Pleosporales</taxon>
        <taxon>Tetraplosphaeriaceae</taxon>
        <taxon>Polyplosphaeria</taxon>
    </lineage>
</organism>
<reference evidence="3" key="1">
    <citation type="journal article" date="2020" name="Stud. Mycol.">
        <title>101 Dothideomycetes genomes: a test case for predicting lifestyles and emergence of pathogens.</title>
        <authorList>
            <person name="Haridas S."/>
            <person name="Albert R."/>
            <person name="Binder M."/>
            <person name="Bloem J."/>
            <person name="Labutti K."/>
            <person name="Salamov A."/>
            <person name="Andreopoulos B."/>
            <person name="Baker S."/>
            <person name="Barry K."/>
            <person name="Bills G."/>
            <person name="Bluhm B."/>
            <person name="Cannon C."/>
            <person name="Castanera R."/>
            <person name="Culley D."/>
            <person name="Daum C."/>
            <person name="Ezra D."/>
            <person name="Gonzalez J."/>
            <person name="Henrissat B."/>
            <person name="Kuo A."/>
            <person name="Liang C."/>
            <person name="Lipzen A."/>
            <person name="Lutzoni F."/>
            <person name="Magnuson J."/>
            <person name="Mondo S."/>
            <person name="Nolan M."/>
            <person name="Ohm R."/>
            <person name="Pangilinan J."/>
            <person name="Park H.-J."/>
            <person name="Ramirez L."/>
            <person name="Alfaro M."/>
            <person name="Sun H."/>
            <person name="Tritt A."/>
            <person name="Yoshinaga Y."/>
            <person name="Zwiers L.-H."/>
            <person name="Turgeon B."/>
            <person name="Goodwin S."/>
            <person name="Spatafora J."/>
            <person name="Crous P."/>
            <person name="Grigoriev I."/>
        </authorList>
    </citation>
    <scope>NUCLEOTIDE SEQUENCE</scope>
    <source>
        <strain evidence="3">CBS 125425</strain>
    </source>
</reference>